<keyword evidence="1" id="KW-0489">Methyltransferase</keyword>
<protein>
    <submittedName>
        <fullName evidence="1">Histone-lysine N-methyltransferase SETMAR</fullName>
    </submittedName>
</protein>
<dbReference type="AlphaFoldDB" id="E2BQX9"/>
<sequence>DNARPHTSLTTRQKLRELGWEVISHPPYSPDLAPSDYHLFKHLQNFLDGTKLASKEACENELVKFFTNKDEDFFNRGIMKLPSKWTKNGTRDTNELQHDIAPCHRTSIVQDTMKTLKWDLLPHLPYSPDLAPSDYHLFRSMAHGLAAQYLANFEVVPNWLDEWFRSKDASFYRRGIHVLPERWQKCVASGGRFF</sequence>
<name>E2BQX9_HARSA</name>
<dbReference type="GO" id="GO:0003676">
    <property type="term" value="F:nucleic acid binding"/>
    <property type="evidence" value="ECO:0007669"/>
    <property type="project" value="InterPro"/>
</dbReference>
<dbReference type="Gene3D" id="3.30.420.10">
    <property type="entry name" value="Ribonuclease H-like superfamily/Ribonuclease H"/>
    <property type="match status" value="2"/>
</dbReference>
<evidence type="ECO:0000313" key="1">
    <source>
        <dbReference type="EMBL" id="EFN81903.1"/>
    </source>
</evidence>
<keyword evidence="2" id="KW-1185">Reference proteome</keyword>
<dbReference type="Proteomes" id="UP000008237">
    <property type="component" value="Unassembled WGS sequence"/>
</dbReference>
<feature type="non-terminal residue" evidence="1">
    <location>
        <position position="1"/>
    </location>
</feature>
<feature type="non-terminal residue" evidence="1">
    <location>
        <position position="194"/>
    </location>
</feature>
<dbReference type="GO" id="GO:0032259">
    <property type="term" value="P:methylation"/>
    <property type="evidence" value="ECO:0007669"/>
    <property type="project" value="UniProtKB-KW"/>
</dbReference>
<reference evidence="1 2" key="1">
    <citation type="journal article" date="2010" name="Science">
        <title>Genomic comparison of the ants Camponotus floridanus and Harpegnathos saltator.</title>
        <authorList>
            <person name="Bonasio R."/>
            <person name="Zhang G."/>
            <person name="Ye C."/>
            <person name="Mutti N.S."/>
            <person name="Fang X."/>
            <person name="Qin N."/>
            <person name="Donahue G."/>
            <person name="Yang P."/>
            <person name="Li Q."/>
            <person name="Li C."/>
            <person name="Zhang P."/>
            <person name="Huang Z."/>
            <person name="Berger S.L."/>
            <person name="Reinberg D."/>
            <person name="Wang J."/>
            <person name="Liebig J."/>
        </authorList>
    </citation>
    <scope>NUCLEOTIDE SEQUENCE [LARGE SCALE GENOMIC DNA]</scope>
    <source>
        <strain evidence="1 2">R22 G/1</strain>
    </source>
</reference>
<gene>
    <name evidence="1" type="ORF">EAI_00476</name>
</gene>
<keyword evidence="1" id="KW-0808">Transferase</keyword>
<dbReference type="OrthoDB" id="7698488at2759"/>
<dbReference type="EMBL" id="GL449815">
    <property type="protein sequence ID" value="EFN81903.1"/>
    <property type="molecule type" value="Genomic_DNA"/>
</dbReference>
<dbReference type="OMA" id="HDIAPCH"/>
<dbReference type="PANTHER" id="PTHR46060:SF2">
    <property type="entry name" value="HISTONE-LYSINE N-METHYLTRANSFERASE SETMAR"/>
    <property type="match status" value="1"/>
</dbReference>
<dbReference type="PANTHER" id="PTHR46060">
    <property type="entry name" value="MARINER MOS1 TRANSPOSASE-LIKE PROTEIN"/>
    <property type="match status" value="1"/>
</dbReference>
<proteinExistence type="predicted"/>
<dbReference type="InParanoid" id="E2BQX9"/>
<organism evidence="2">
    <name type="scientific">Harpegnathos saltator</name>
    <name type="common">Jerdon's jumping ant</name>
    <dbReference type="NCBI Taxonomy" id="610380"/>
    <lineage>
        <taxon>Eukaryota</taxon>
        <taxon>Metazoa</taxon>
        <taxon>Ecdysozoa</taxon>
        <taxon>Arthropoda</taxon>
        <taxon>Hexapoda</taxon>
        <taxon>Insecta</taxon>
        <taxon>Pterygota</taxon>
        <taxon>Neoptera</taxon>
        <taxon>Endopterygota</taxon>
        <taxon>Hymenoptera</taxon>
        <taxon>Apocrita</taxon>
        <taxon>Aculeata</taxon>
        <taxon>Formicoidea</taxon>
        <taxon>Formicidae</taxon>
        <taxon>Ponerinae</taxon>
        <taxon>Ponerini</taxon>
        <taxon>Harpegnathos</taxon>
    </lineage>
</organism>
<dbReference type="GO" id="GO:0008168">
    <property type="term" value="F:methyltransferase activity"/>
    <property type="evidence" value="ECO:0007669"/>
    <property type="project" value="UniProtKB-KW"/>
</dbReference>
<dbReference type="InterPro" id="IPR052709">
    <property type="entry name" value="Transposase-MT_Hybrid"/>
</dbReference>
<dbReference type="InterPro" id="IPR036397">
    <property type="entry name" value="RNaseH_sf"/>
</dbReference>
<evidence type="ECO:0000313" key="2">
    <source>
        <dbReference type="Proteomes" id="UP000008237"/>
    </source>
</evidence>
<accession>E2BQX9</accession>